<name>A0A4D9DJC0_9SAUR</name>
<reference evidence="2 3" key="2">
    <citation type="submission" date="2019-04" db="EMBL/GenBank/DDBJ databases">
        <title>The genome sequence of big-headed turtle.</title>
        <authorList>
            <person name="Gong S."/>
        </authorList>
    </citation>
    <scope>NUCLEOTIDE SEQUENCE [LARGE SCALE GENOMIC DNA]</scope>
    <source>
        <strain evidence="2">DO16091913</strain>
        <tissue evidence="2">Muscle</tissue>
    </source>
</reference>
<sequence length="191" mass="19252">MLPVTSNREPRAPFKQRKCFGERGALGGSLQGETGEFEGRAPPSGKPLGGPRGALPSSPLWARSGEPPLPQELNKGAGAPPAAGVRRDLLRAGRLPPPPGVGDPGPDGSSKYPDLSGRCPRRVSPHFPRAPGGSAGGSPGSAPVTVTLLPGSASHCSYQETRSGRGPLQVPQQTPGDPGAVPQGEGAASIG</sequence>
<keyword evidence="3" id="KW-1185">Reference proteome</keyword>
<accession>A0A4D9DJC0</accession>
<evidence type="ECO:0000313" key="2">
    <source>
        <dbReference type="EMBL" id="TFJ97585.1"/>
    </source>
</evidence>
<feature type="region of interest" description="Disordered" evidence="1">
    <location>
        <begin position="1"/>
        <end position="191"/>
    </location>
</feature>
<organism evidence="2 3">
    <name type="scientific">Platysternon megacephalum</name>
    <name type="common">big-headed turtle</name>
    <dbReference type="NCBI Taxonomy" id="55544"/>
    <lineage>
        <taxon>Eukaryota</taxon>
        <taxon>Metazoa</taxon>
        <taxon>Chordata</taxon>
        <taxon>Craniata</taxon>
        <taxon>Vertebrata</taxon>
        <taxon>Euteleostomi</taxon>
        <taxon>Archelosauria</taxon>
        <taxon>Testudinata</taxon>
        <taxon>Testudines</taxon>
        <taxon>Cryptodira</taxon>
        <taxon>Durocryptodira</taxon>
        <taxon>Testudinoidea</taxon>
        <taxon>Platysternidae</taxon>
        <taxon>Platysternon</taxon>
    </lineage>
</organism>
<dbReference type="EMBL" id="QXTE01000478">
    <property type="protein sequence ID" value="TFJ97585.1"/>
    <property type="molecule type" value="Genomic_DNA"/>
</dbReference>
<protein>
    <submittedName>
        <fullName evidence="2">Putative oxidoreductase</fullName>
    </submittedName>
</protein>
<gene>
    <name evidence="2" type="ORF">DR999_PMT20584</name>
</gene>
<evidence type="ECO:0000256" key="1">
    <source>
        <dbReference type="SAM" id="MobiDB-lite"/>
    </source>
</evidence>
<evidence type="ECO:0000313" key="3">
    <source>
        <dbReference type="Proteomes" id="UP000297703"/>
    </source>
</evidence>
<dbReference type="AlphaFoldDB" id="A0A4D9DJC0"/>
<proteinExistence type="predicted"/>
<comment type="caution">
    <text evidence="2">The sequence shown here is derived from an EMBL/GenBank/DDBJ whole genome shotgun (WGS) entry which is preliminary data.</text>
</comment>
<reference evidence="2 3" key="1">
    <citation type="submission" date="2019-04" db="EMBL/GenBank/DDBJ databases">
        <title>Draft genome of the big-headed turtle Platysternon megacephalum.</title>
        <authorList>
            <person name="Gong S."/>
        </authorList>
    </citation>
    <scope>NUCLEOTIDE SEQUENCE [LARGE SCALE GENOMIC DNA]</scope>
    <source>
        <strain evidence="2">DO16091913</strain>
        <tissue evidence="2">Muscle</tissue>
    </source>
</reference>
<dbReference type="Proteomes" id="UP000297703">
    <property type="component" value="Unassembled WGS sequence"/>
</dbReference>